<keyword evidence="6" id="KW-1133">Transmembrane helix</keyword>
<dbReference type="InterPro" id="IPR002109">
    <property type="entry name" value="Glutaredoxin"/>
</dbReference>
<dbReference type="PROSITE" id="PS51354">
    <property type="entry name" value="GLUTAREDOXIN_2"/>
    <property type="match status" value="1"/>
</dbReference>
<dbReference type="InterPro" id="IPR033658">
    <property type="entry name" value="GRX_PICOT-like"/>
</dbReference>
<evidence type="ECO:0000256" key="1">
    <source>
        <dbReference type="ARBA" id="ARBA00022714"/>
    </source>
</evidence>
<dbReference type="Pfam" id="PF00462">
    <property type="entry name" value="Glutaredoxin"/>
    <property type="match status" value="1"/>
</dbReference>
<dbReference type="SUPFAM" id="SSF52833">
    <property type="entry name" value="Thioredoxin-like"/>
    <property type="match status" value="1"/>
</dbReference>
<organism evidence="8">
    <name type="scientific">Attheya septentrionalis</name>
    <dbReference type="NCBI Taxonomy" id="420275"/>
    <lineage>
        <taxon>Eukaryota</taxon>
        <taxon>Sar</taxon>
        <taxon>Stramenopiles</taxon>
        <taxon>Ochrophyta</taxon>
        <taxon>Bacillariophyta</taxon>
        <taxon>Coscinodiscophyceae</taxon>
        <taxon>Chaetocerotophycidae</taxon>
        <taxon>Chaetocerotales</taxon>
        <taxon>Attheyaceae</taxon>
        <taxon>Attheya</taxon>
    </lineage>
</organism>
<dbReference type="PANTHER" id="PTHR10293:SF16">
    <property type="entry name" value="GLUTAREDOXIN-RELATED PROTEIN 5, MITOCHONDRIAL"/>
    <property type="match status" value="1"/>
</dbReference>
<dbReference type="GO" id="GO:0051537">
    <property type="term" value="F:2 iron, 2 sulfur cluster binding"/>
    <property type="evidence" value="ECO:0007669"/>
    <property type="project" value="UniProtKB-KW"/>
</dbReference>
<keyword evidence="2" id="KW-0479">Metal-binding</keyword>
<dbReference type="GO" id="GO:0046872">
    <property type="term" value="F:metal ion binding"/>
    <property type="evidence" value="ECO:0007669"/>
    <property type="project" value="UniProtKB-KW"/>
</dbReference>
<dbReference type="InterPro" id="IPR004480">
    <property type="entry name" value="Monothiol_GRX-rel"/>
</dbReference>
<proteinExistence type="predicted"/>
<keyword evidence="5" id="KW-0676">Redox-active center</keyword>
<dbReference type="PANTHER" id="PTHR10293">
    <property type="entry name" value="GLUTAREDOXIN FAMILY MEMBER"/>
    <property type="match status" value="1"/>
</dbReference>
<evidence type="ECO:0000313" key="8">
    <source>
        <dbReference type="EMBL" id="CAD9813816.1"/>
    </source>
</evidence>
<dbReference type="InterPro" id="IPR036249">
    <property type="entry name" value="Thioredoxin-like_sf"/>
</dbReference>
<keyword evidence="3" id="KW-0408">Iron</keyword>
<gene>
    <name evidence="8" type="ORF">ASEP1449_LOCUS5641</name>
</gene>
<dbReference type="EMBL" id="HBHQ01008450">
    <property type="protein sequence ID" value="CAD9813816.1"/>
    <property type="molecule type" value="Transcribed_RNA"/>
</dbReference>
<keyword evidence="1" id="KW-0001">2Fe-2S</keyword>
<accession>A0A7S2UAL5</accession>
<evidence type="ECO:0000256" key="6">
    <source>
        <dbReference type="SAM" id="Phobius"/>
    </source>
</evidence>
<evidence type="ECO:0000256" key="5">
    <source>
        <dbReference type="ARBA" id="ARBA00023284"/>
    </source>
</evidence>
<evidence type="ECO:0000256" key="2">
    <source>
        <dbReference type="ARBA" id="ARBA00022723"/>
    </source>
</evidence>
<keyword evidence="6" id="KW-0472">Membrane</keyword>
<keyword evidence="6" id="KW-0812">Transmembrane</keyword>
<dbReference type="GO" id="GO:0005759">
    <property type="term" value="C:mitochondrial matrix"/>
    <property type="evidence" value="ECO:0007669"/>
    <property type="project" value="TreeGrafter"/>
</dbReference>
<reference evidence="8" key="1">
    <citation type="submission" date="2021-01" db="EMBL/GenBank/DDBJ databases">
        <authorList>
            <person name="Corre E."/>
            <person name="Pelletier E."/>
            <person name="Niang G."/>
            <person name="Scheremetjew M."/>
            <person name="Finn R."/>
            <person name="Kale V."/>
            <person name="Holt S."/>
            <person name="Cochrane G."/>
            <person name="Meng A."/>
            <person name="Brown T."/>
            <person name="Cohen L."/>
        </authorList>
    </citation>
    <scope>NUCLEOTIDE SEQUENCE</scope>
    <source>
        <strain evidence="8">CCMP2084</strain>
    </source>
</reference>
<name>A0A7S2UAL5_9STRA</name>
<dbReference type="NCBIfam" id="TIGR00365">
    <property type="entry name" value="Grx4 family monothiol glutaredoxin"/>
    <property type="match status" value="1"/>
</dbReference>
<keyword evidence="4" id="KW-0411">Iron-sulfur</keyword>
<dbReference type="FunFam" id="3.40.30.10:FF:000005">
    <property type="entry name" value="Glutaredoxin 5"/>
    <property type="match status" value="1"/>
</dbReference>
<feature type="domain" description="Glutaredoxin" evidence="7">
    <location>
        <begin position="110"/>
        <end position="174"/>
    </location>
</feature>
<protein>
    <recommendedName>
        <fullName evidence="7">Glutaredoxin domain-containing protein</fullName>
    </recommendedName>
</protein>
<sequence>MIPVASCCLCPPRPPSRISLAYLSTLQTITDPNSSTMMRSPVSFLLSAAIFVAAISGASAFASPPSFVSAQRAGISKNGGVAVQMSEELSQETGEATQARIKDLVDTKPVLLFMKGSKLFPQCGFSNTACQILQTFGIEFETVDILADEAVRSGVKEFSQWPTIPQLYVAGEFVGGSDIMIEMYQSGELGEMIEKAKADMM</sequence>
<evidence type="ECO:0000256" key="3">
    <source>
        <dbReference type="ARBA" id="ARBA00023004"/>
    </source>
</evidence>
<dbReference type="AlphaFoldDB" id="A0A7S2UAL5"/>
<feature type="transmembrane region" description="Helical" evidence="6">
    <location>
        <begin position="42"/>
        <end position="62"/>
    </location>
</feature>
<dbReference type="Gene3D" id="3.40.30.10">
    <property type="entry name" value="Glutaredoxin"/>
    <property type="match status" value="1"/>
</dbReference>
<evidence type="ECO:0000259" key="7">
    <source>
        <dbReference type="Pfam" id="PF00462"/>
    </source>
</evidence>
<evidence type="ECO:0000256" key="4">
    <source>
        <dbReference type="ARBA" id="ARBA00023014"/>
    </source>
</evidence>
<dbReference type="CDD" id="cd03028">
    <property type="entry name" value="GRX_PICOT_like"/>
    <property type="match status" value="1"/>
</dbReference>